<proteinExistence type="predicted"/>
<name>A0A5B9N9J2_9CAUD</name>
<keyword evidence="2" id="KW-1185">Reference proteome</keyword>
<sequence>MNMHDDNSNTLKRTLEWFKEAKPNPTPADIGVQMGVHLEEVVELLQTLLGSNQNAALNVLCAKENLHRLAEDMKANPHLYQIPEEDRQEALDALCDQNVTGAGTAYMLGMDFEGAMQEVNRSNFSKFVNGKAIFTEQGKIAKGPAYFKPDLSPYI</sequence>
<organism evidence="1 2">
    <name type="scientific">Stenotrophomonas phage Pokken</name>
    <dbReference type="NCBI Taxonomy" id="2596674"/>
    <lineage>
        <taxon>Viruses</taxon>
        <taxon>Duplodnaviria</taxon>
        <taxon>Heunggongvirae</taxon>
        <taxon>Uroviricota</taxon>
        <taxon>Caudoviricetes</taxon>
        <taxon>Schitoviridae</taxon>
        <taxon>Pokkenvirus</taxon>
        <taxon>Pokkenvirus pokken</taxon>
    </lineage>
</organism>
<dbReference type="GO" id="GO:0016787">
    <property type="term" value="F:hydrolase activity"/>
    <property type="evidence" value="ECO:0007669"/>
    <property type="project" value="UniProtKB-KW"/>
</dbReference>
<reference evidence="2" key="1">
    <citation type="submission" date="2019-06" db="EMBL/GenBank/DDBJ databases">
        <title>The complete genome of Stenotrophomonas phage Pokken.</title>
        <authorList>
            <person name="Hayden A."/>
            <person name="Martinez N."/>
            <person name="Moreland R."/>
            <person name="Liu M."/>
            <person name="Gonzalez C.F."/>
            <person name="Ramsey J."/>
        </authorList>
    </citation>
    <scope>NUCLEOTIDE SEQUENCE [LARGE SCALE GENOMIC DNA]</scope>
</reference>
<dbReference type="InterPro" id="IPR023292">
    <property type="entry name" value="NTP_PyroPHydrolase-like_dom_sf"/>
</dbReference>
<gene>
    <name evidence="1" type="ORF">CPT_Pokken_058</name>
</gene>
<dbReference type="EMBL" id="MN062186">
    <property type="protein sequence ID" value="QEG09276.1"/>
    <property type="molecule type" value="Genomic_DNA"/>
</dbReference>
<dbReference type="Proteomes" id="UP000324257">
    <property type="component" value="Segment"/>
</dbReference>
<keyword evidence="1" id="KW-0378">Hydrolase</keyword>
<accession>A0A5B9N9J2</accession>
<evidence type="ECO:0000313" key="1">
    <source>
        <dbReference type="EMBL" id="QEG09276.1"/>
    </source>
</evidence>
<evidence type="ECO:0000313" key="2">
    <source>
        <dbReference type="Proteomes" id="UP000324257"/>
    </source>
</evidence>
<dbReference type="Gene3D" id="1.10.3420.10">
    <property type="entry name" value="putative ntp pyrophosphohydrolase like domain"/>
    <property type="match status" value="1"/>
</dbReference>
<dbReference type="InterPro" id="IPR033653">
    <property type="entry name" value="NTP-PPase_DR2231-like"/>
</dbReference>
<dbReference type="CDD" id="cd11530">
    <property type="entry name" value="NTP-PPase_DR2231_like"/>
    <property type="match status" value="1"/>
</dbReference>
<protein>
    <submittedName>
        <fullName evidence="1">NTP pyrophosphohydrolase superfamily protein</fullName>
    </submittedName>
</protein>